<feature type="domain" description="Bifunctional inhibitor/plant lipid transfer protein/seed storage helical" evidence="2">
    <location>
        <begin position="31"/>
        <end position="101"/>
    </location>
</feature>
<dbReference type="GO" id="GO:0009627">
    <property type="term" value="P:systemic acquired resistance"/>
    <property type="evidence" value="ECO:0007669"/>
    <property type="project" value="InterPro"/>
</dbReference>
<dbReference type="InterPro" id="IPR016140">
    <property type="entry name" value="Bifunc_inhib/LTP/seed_store"/>
</dbReference>
<reference evidence="3" key="1">
    <citation type="submission" date="2016-11" db="EMBL/GenBank/DDBJ databases">
        <title>The genome of Nicotiana attenuata.</title>
        <authorList>
            <person name="Xu S."/>
            <person name="Brockmoeller T."/>
            <person name="Gaquerel E."/>
            <person name="Navarro A."/>
            <person name="Kuhl H."/>
            <person name="Gase K."/>
            <person name="Ling Z."/>
            <person name="Zhou W."/>
            <person name="Kreitzer C."/>
            <person name="Stanke M."/>
            <person name="Tang H."/>
            <person name="Lyons E."/>
            <person name="Pandey P."/>
            <person name="Pandey S.P."/>
            <person name="Timmermann B."/>
            <person name="Baldwin I.T."/>
        </authorList>
    </citation>
    <scope>NUCLEOTIDE SEQUENCE [LARGE SCALE GENOMIC DNA]</scope>
    <source>
        <strain evidence="3">UT</strain>
    </source>
</reference>
<dbReference type="Gramene" id="OIT21529">
    <property type="protein sequence ID" value="OIT21529"/>
    <property type="gene ID" value="A4A49_34423"/>
</dbReference>
<evidence type="ECO:0000313" key="3">
    <source>
        <dbReference type="EMBL" id="OIT21529.1"/>
    </source>
</evidence>
<dbReference type="Gene3D" id="1.10.110.10">
    <property type="entry name" value="Plant lipid-transfer and hydrophobic proteins"/>
    <property type="match status" value="1"/>
</dbReference>
<dbReference type="STRING" id="49451.A0A1J6KQU2"/>
<name>A0A1J6KQU2_NICAT</name>
<comment type="caution">
    <text evidence="3">The sequence shown here is derived from an EMBL/GenBank/DDBJ whole genome shotgun (WGS) entry which is preliminary data.</text>
</comment>
<dbReference type="GO" id="GO:0005504">
    <property type="term" value="F:fatty acid binding"/>
    <property type="evidence" value="ECO:0007669"/>
    <property type="project" value="InterPro"/>
</dbReference>
<dbReference type="EMBL" id="MJEQ01004286">
    <property type="protein sequence ID" value="OIT21529.1"/>
    <property type="molecule type" value="Genomic_DNA"/>
</dbReference>
<dbReference type="OMA" id="MAHTSGN"/>
<dbReference type="InterPro" id="IPR036312">
    <property type="entry name" value="Bifun_inhib/LTP/seed_sf"/>
</dbReference>
<feature type="signal peptide" evidence="1">
    <location>
        <begin position="1"/>
        <end position="24"/>
    </location>
</feature>
<dbReference type="Proteomes" id="UP000187609">
    <property type="component" value="Unassembled WGS sequence"/>
</dbReference>
<dbReference type="PANTHER" id="PTHR33122:SF43">
    <property type="entry name" value="BIFUNCTIONAL INHIBITOR_PLANT LIPID TRANSFER PROTEIN_SEED STORAGE HELICAL DOMAIN-CONTAINING PROTEIN"/>
    <property type="match status" value="1"/>
</dbReference>
<keyword evidence="4" id="KW-1185">Reference proteome</keyword>
<dbReference type="Pfam" id="PF14368">
    <property type="entry name" value="LTP_2"/>
    <property type="match status" value="1"/>
</dbReference>
<dbReference type="SMR" id="A0A1J6KQU2"/>
<sequence length="101" mass="10950">MAKSWCMTLLLFALMTVYIEMANAGTPKTICRVTINELAECLPAVMGQKPPPPTADCCAALHKADLRCMCNKKSELAQRGINPAAAMKLPKQCKINVPRGC</sequence>
<evidence type="ECO:0000313" key="4">
    <source>
        <dbReference type="Proteomes" id="UP000187609"/>
    </source>
</evidence>
<dbReference type="SMART" id="SM00499">
    <property type="entry name" value="AAI"/>
    <property type="match status" value="1"/>
</dbReference>
<dbReference type="InterPro" id="IPR039265">
    <property type="entry name" value="DIR1-like"/>
</dbReference>
<evidence type="ECO:0000256" key="1">
    <source>
        <dbReference type="SAM" id="SignalP"/>
    </source>
</evidence>
<dbReference type="PANTHER" id="PTHR33122">
    <property type="entry name" value="LIPID BINDING PROTEIN-RELATED"/>
    <property type="match status" value="1"/>
</dbReference>
<proteinExistence type="predicted"/>
<dbReference type="SUPFAM" id="SSF47699">
    <property type="entry name" value="Bifunctional inhibitor/lipid-transfer protein/seed storage 2S albumin"/>
    <property type="match status" value="1"/>
</dbReference>
<keyword evidence="1" id="KW-0732">Signal</keyword>
<feature type="chain" id="PRO_5013108804" evidence="1">
    <location>
        <begin position="25"/>
        <end position="101"/>
    </location>
</feature>
<organism evidence="3 4">
    <name type="scientific">Nicotiana attenuata</name>
    <name type="common">Coyote tobacco</name>
    <dbReference type="NCBI Taxonomy" id="49451"/>
    <lineage>
        <taxon>Eukaryota</taxon>
        <taxon>Viridiplantae</taxon>
        <taxon>Streptophyta</taxon>
        <taxon>Embryophyta</taxon>
        <taxon>Tracheophyta</taxon>
        <taxon>Spermatophyta</taxon>
        <taxon>Magnoliopsida</taxon>
        <taxon>eudicotyledons</taxon>
        <taxon>Gunneridae</taxon>
        <taxon>Pentapetalae</taxon>
        <taxon>asterids</taxon>
        <taxon>lamiids</taxon>
        <taxon>Solanales</taxon>
        <taxon>Solanaceae</taxon>
        <taxon>Nicotianoideae</taxon>
        <taxon>Nicotianeae</taxon>
        <taxon>Nicotiana</taxon>
    </lineage>
</organism>
<evidence type="ECO:0000259" key="2">
    <source>
        <dbReference type="SMART" id="SM00499"/>
    </source>
</evidence>
<dbReference type="InterPro" id="IPR044741">
    <property type="entry name" value="NsLTP-like"/>
</dbReference>
<dbReference type="CDD" id="cd04660">
    <property type="entry name" value="nsLTP_like"/>
    <property type="match status" value="1"/>
</dbReference>
<accession>A0A1J6KQU2</accession>
<gene>
    <name evidence="3" type="primary">DIR1_10</name>
    <name evidence="3" type="ORF">A4A49_34423</name>
</gene>
<protein>
    <submittedName>
        <fullName evidence="3">Lipid-transfer protein dir1</fullName>
    </submittedName>
</protein>
<dbReference type="AlphaFoldDB" id="A0A1J6KQU2"/>